<evidence type="ECO:0000256" key="7">
    <source>
        <dbReference type="ARBA" id="ARBA00022840"/>
    </source>
</evidence>
<dbReference type="InterPro" id="IPR005148">
    <property type="entry name" value="Arg-tRNA-synth_N"/>
</dbReference>
<organism evidence="15 16">
    <name type="scientific">Mycoplasma anserisalpingitidis</name>
    <dbReference type="NCBI Taxonomy" id="519450"/>
    <lineage>
        <taxon>Bacteria</taxon>
        <taxon>Bacillati</taxon>
        <taxon>Mycoplasmatota</taxon>
        <taxon>Mollicutes</taxon>
        <taxon>Mycoplasmataceae</taxon>
        <taxon>Mycoplasma</taxon>
    </lineage>
</organism>
<dbReference type="Pfam" id="PF03485">
    <property type="entry name" value="Arg_tRNA_synt_N"/>
    <property type="match status" value="1"/>
</dbReference>
<dbReference type="EC" id="6.1.1.19" evidence="11"/>
<dbReference type="GO" id="GO:0004814">
    <property type="term" value="F:arginine-tRNA ligase activity"/>
    <property type="evidence" value="ECO:0007669"/>
    <property type="project" value="UniProtKB-UniRule"/>
</dbReference>
<dbReference type="PROSITE" id="PS00178">
    <property type="entry name" value="AA_TRNA_LIGASE_I"/>
    <property type="match status" value="1"/>
</dbReference>
<evidence type="ECO:0000256" key="1">
    <source>
        <dbReference type="ARBA" id="ARBA00004496"/>
    </source>
</evidence>
<dbReference type="InterPro" id="IPR036695">
    <property type="entry name" value="Arg-tRNA-synth_N_sf"/>
</dbReference>
<keyword evidence="5 11" id="KW-0436">Ligase</keyword>
<dbReference type="InterPro" id="IPR001412">
    <property type="entry name" value="aa-tRNA-synth_I_CS"/>
</dbReference>
<dbReference type="GO" id="GO:0006420">
    <property type="term" value="P:arginyl-tRNA aminoacylation"/>
    <property type="evidence" value="ECO:0007669"/>
    <property type="project" value="UniProtKB-UniRule"/>
</dbReference>
<keyword evidence="9 11" id="KW-0030">Aminoacyl-tRNA synthetase</keyword>
<evidence type="ECO:0000256" key="2">
    <source>
        <dbReference type="ARBA" id="ARBA00005594"/>
    </source>
</evidence>
<reference evidence="15 16" key="1">
    <citation type="journal article" date="2019" name="Microbiol. Resour. Announc.">
        <title>Complete Genome Sequences of Three Mycoplasma anserisalpingitis (Mycoplasma sp. 1220) Strains.</title>
        <authorList>
            <person name="Grozner D."/>
            <person name="Forro B."/>
            <person name="Kovacs A.B."/>
            <person name="Marton S."/>
            <person name="Banyai K."/>
            <person name="Kreizinger Z."/>
            <person name="Sulyok K.M."/>
            <person name="Gyuranecz M."/>
        </authorList>
    </citation>
    <scope>NUCLEOTIDE SEQUENCE [LARGE SCALE GENOMIC DNA]</scope>
    <source>
        <strain evidence="15 16">ATCC:BAA-2147</strain>
    </source>
</reference>
<dbReference type="SUPFAM" id="SSF55190">
    <property type="entry name" value="Arginyl-tRNA synthetase (ArgRS), N-terminal 'additional' domain"/>
    <property type="match status" value="1"/>
</dbReference>
<dbReference type="PANTHER" id="PTHR11956">
    <property type="entry name" value="ARGINYL-TRNA SYNTHETASE"/>
    <property type="match status" value="1"/>
</dbReference>
<evidence type="ECO:0000256" key="4">
    <source>
        <dbReference type="ARBA" id="ARBA00022490"/>
    </source>
</evidence>
<comment type="catalytic activity">
    <reaction evidence="10 11">
        <text>tRNA(Arg) + L-arginine + ATP = L-arginyl-tRNA(Arg) + AMP + diphosphate</text>
        <dbReference type="Rhea" id="RHEA:20301"/>
        <dbReference type="Rhea" id="RHEA-COMP:9658"/>
        <dbReference type="Rhea" id="RHEA-COMP:9673"/>
        <dbReference type="ChEBI" id="CHEBI:30616"/>
        <dbReference type="ChEBI" id="CHEBI:32682"/>
        <dbReference type="ChEBI" id="CHEBI:33019"/>
        <dbReference type="ChEBI" id="CHEBI:78442"/>
        <dbReference type="ChEBI" id="CHEBI:78513"/>
        <dbReference type="ChEBI" id="CHEBI:456215"/>
        <dbReference type="EC" id="6.1.1.19"/>
    </reaction>
</comment>
<dbReference type="FunFam" id="3.40.50.620:FF:000062">
    <property type="entry name" value="Arginine--tRNA ligase"/>
    <property type="match status" value="1"/>
</dbReference>
<evidence type="ECO:0000256" key="12">
    <source>
        <dbReference type="RuleBase" id="RU363038"/>
    </source>
</evidence>
<keyword evidence="6 11" id="KW-0547">Nucleotide-binding</keyword>
<protein>
    <recommendedName>
        <fullName evidence="11">Arginine--tRNA ligase</fullName>
        <ecNumber evidence="11">6.1.1.19</ecNumber>
    </recommendedName>
    <alternativeName>
        <fullName evidence="11">Arginyl-tRNA synthetase</fullName>
        <shortName evidence="11">ArgRS</shortName>
    </alternativeName>
</protein>
<gene>
    <name evidence="11" type="primary">argS</name>
    <name evidence="15" type="ORF">FRW55_00295</name>
</gene>
<evidence type="ECO:0000256" key="6">
    <source>
        <dbReference type="ARBA" id="ARBA00022741"/>
    </source>
</evidence>
<dbReference type="GO" id="GO:0005524">
    <property type="term" value="F:ATP binding"/>
    <property type="evidence" value="ECO:0007669"/>
    <property type="project" value="UniProtKB-UniRule"/>
</dbReference>
<dbReference type="InterPro" id="IPR035684">
    <property type="entry name" value="ArgRS_core"/>
</dbReference>
<dbReference type="InterPro" id="IPR014729">
    <property type="entry name" value="Rossmann-like_a/b/a_fold"/>
</dbReference>
<dbReference type="Pfam" id="PF00750">
    <property type="entry name" value="tRNA-synt_1d"/>
    <property type="match status" value="1"/>
</dbReference>
<dbReference type="KEGG" id="mans:FRW55_00295"/>
<keyword evidence="16" id="KW-1185">Reference proteome</keyword>
<keyword evidence="7 11" id="KW-0067">ATP-binding</keyword>
<dbReference type="AlphaFoldDB" id="A0A5B8JWL4"/>
<evidence type="ECO:0000256" key="9">
    <source>
        <dbReference type="ARBA" id="ARBA00023146"/>
    </source>
</evidence>
<dbReference type="EMBL" id="CP042295">
    <property type="protein sequence ID" value="QDY86610.1"/>
    <property type="molecule type" value="Genomic_DNA"/>
</dbReference>
<comment type="subunit">
    <text evidence="3 11">Monomer.</text>
</comment>
<dbReference type="Proteomes" id="UP000318927">
    <property type="component" value="Chromosome"/>
</dbReference>
<evidence type="ECO:0000256" key="8">
    <source>
        <dbReference type="ARBA" id="ARBA00022917"/>
    </source>
</evidence>
<keyword evidence="4 11" id="KW-0963">Cytoplasm</keyword>
<feature type="domain" description="DALR anticodon binding" evidence="13">
    <location>
        <begin position="440"/>
        <end position="551"/>
    </location>
</feature>
<proteinExistence type="inferred from homology"/>
<accession>A0A5B8JWL4</accession>
<dbReference type="OrthoDB" id="9805987at2"/>
<name>A0A5B8JWL4_9MOLU</name>
<evidence type="ECO:0000256" key="5">
    <source>
        <dbReference type="ARBA" id="ARBA00022598"/>
    </source>
</evidence>
<evidence type="ECO:0000256" key="11">
    <source>
        <dbReference type="HAMAP-Rule" id="MF_00123"/>
    </source>
</evidence>
<evidence type="ECO:0000313" key="16">
    <source>
        <dbReference type="Proteomes" id="UP000318927"/>
    </source>
</evidence>
<dbReference type="PANTHER" id="PTHR11956:SF5">
    <property type="entry name" value="ARGININE--TRNA LIGASE, CYTOPLASMIC"/>
    <property type="match status" value="1"/>
</dbReference>
<dbReference type="PRINTS" id="PR01038">
    <property type="entry name" value="TRNASYNTHARG"/>
</dbReference>
<feature type="domain" description="Arginyl tRNA synthetase N-terminal" evidence="14">
    <location>
        <begin position="6"/>
        <end position="101"/>
    </location>
</feature>
<sequence length="551" mass="62810">MININAKIKEILINIIADFQNENVVSNELNLAELNFTLAEPNIQKDEQTKYNYATNIAMVVKRFSSKNPMELAELIQQKLISNELIECVDVARPGFINIVLSNKAFLNVLNNVIDSKNNYGTKLFDVKDKYIVEFVSANPTGFLHVGHARGAIIGDTLVRILRHVGFNVTAEYYVNDAGNQINVLIESTKVRYFNLFDVEMQMPEDCYRGLDIIWLAGEIKNEYGDEFLNDFDLKIKKFRQICISKLLDKIREHLSELNVSFDVFTSELDDIYNKNKIEPIYEKLKNYIYQKEGATFLKTSDFGDDKDRVLIKSDGSLTYFTPDIAYHNDKLQRANKLINVWGADHSGYINRMEIALQCLGYDKKDMEILVVQLVRLLKDGSEFKMSKRAGTSVTLADLLEASSNDAVRFTMLTRDANTKFDFDIDKANQKDINNPVFGVQYAHSRACSLIKKYNNNNFDAIDTKFDEKTRKLIIQLDILPDVLRSVAQTKKVQLLSSYVMNLASAFNSFYSNTKILGSENEASLMTVVKAVKEILYNSLKLLGVSAPEQM</sequence>
<dbReference type="SMART" id="SM01016">
    <property type="entry name" value="Arg_tRNA_synt_N"/>
    <property type="match status" value="1"/>
</dbReference>
<evidence type="ECO:0000256" key="3">
    <source>
        <dbReference type="ARBA" id="ARBA00011245"/>
    </source>
</evidence>
<feature type="short sequence motif" description="'HIGH' region" evidence="11">
    <location>
        <begin position="138"/>
        <end position="148"/>
    </location>
</feature>
<dbReference type="NCBIfam" id="TIGR00456">
    <property type="entry name" value="argS"/>
    <property type="match status" value="1"/>
</dbReference>
<dbReference type="SUPFAM" id="SSF52374">
    <property type="entry name" value="Nucleotidylyl transferase"/>
    <property type="match status" value="1"/>
</dbReference>
<comment type="subcellular location">
    <subcellularLocation>
        <location evidence="1 11">Cytoplasm</location>
    </subcellularLocation>
</comment>
<keyword evidence="8 11" id="KW-0648">Protein biosynthesis</keyword>
<evidence type="ECO:0000259" key="13">
    <source>
        <dbReference type="SMART" id="SM00836"/>
    </source>
</evidence>
<dbReference type="Pfam" id="PF05746">
    <property type="entry name" value="DALR_1"/>
    <property type="match status" value="1"/>
</dbReference>
<dbReference type="HAMAP" id="MF_00123">
    <property type="entry name" value="Arg_tRNA_synth"/>
    <property type="match status" value="1"/>
</dbReference>
<dbReference type="InterPro" id="IPR001278">
    <property type="entry name" value="Arg-tRNA-ligase"/>
</dbReference>
<evidence type="ECO:0000313" key="15">
    <source>
        <dbReference type="EMBL" id="QDY86610.1"/>
    </source>
</evidence>
<evidence type="ECO:0000259" key="14">
    <source>
        <dbReference type="SMART" id="SM01016"/>
    </source>
</evidence>
<dbReference type="SMART" id="SM00836">
    <property type="entry name" value="DALR_1"/>
    <property type="match status" value="1"/>
</dbReference>
<evidence type="ECO:0000256" key="10">
    <source>
        <dbReference type="ARBA" id="ARBA00049339"/>
    </source>
</evidence>
<dbReference type="SUPFAM" id="SSF47323">
    <property type="entry name" value="Anticodon-binding domain of a subclass of class I aminoacyl-tRNA synthetases"/>
    <property type="match status" value="1"/>
</dbReference>
<dbReference type="Gene3D" id="3.40.50.620">
    <property type="entry name" value="HUPs"/>
    <property type="match status" value="1"/>
</dbReference>
<dbReference type="InterPro" id="IPR008909">
    <property type="entry name" value="DALR_anticod-bd"/>
</dbReference>
<dbReference type="Gene3D" id="1.10.730.10">
    <property type="entry name" value="Isoleucyl-tRNA Synthetase, Domain 1"/>
    <property type="match status" value="1"/>
</dbReference>
<dbReference type="CDD" id="cd00671">
    <property type="entry name" value="ArgRS_core"/>
    <property type="match status" value="1"/>
</dbReference>
<dbReference type="RefSeq" id="WP_146368249.1">
    <property type="nucleotide sequence ID" value="NZ_CP042295.1"/>
</dbReference>
<dbReference type="InterPro" id="IPR009080">
    <property type="entry name" value="tRNAsynth_Ia_anticodon-bd"/>
</dbReference>
<comment type="similarity">
    <text evidence="2 11 12">Belongs to the class-I aminoacyl-tRNA synthetase family.</text>
</comment>
<dbReference type="Gene3D" id="3.30.1360.70">
    <property type="entry name" value="Arginyl tRNA synthetase N-terminal domain"/>
    <property type="match status" value="1"/>
</dbReference>
<dbReference type="GO" id="GO:0005737">
    <property type="term" value="C:cytoplasm"/>
    <property type="evidence" value="ECO:0007669"/>
    <property type="project" value="UniProtKB-SubCell"/>
</dbReference>